<evidence type="ECO:0000313" key="3">
    <source>
        <dbReference type="Proteomes" id="UP001596413"/>
    </source>
</evidence>
<reference evidence="3" key="1">
    <citation type="journal article" date="2019" name="Int. J. Syst. Evol. Microbiol.">
        <title>The Global Catalogue of Microorganisms (GCM) 10K type strain sequencing project: providing services to taxonomists for standard genome sequencing and annotation.</title>
        <authorList>
            <consortium name="The Broad Institute Genomics Platform"/>
            <consortium name="The Broad Institute Genome Sequencing Center for Infectious Disease"/>
            <person name="Wu L."/>
            <person name="Ma J."/>
        </authorList>
    </citation>
    <scope>NUCLEOTIDE SEQUENCE [LARGE SCALE GENOMIC DNA]</scope>
    <source>
        <strain evidence="3">CGMCC 1.13681</strain>
    </source>
</reference>
<keyword evidence="3" id="KW-1185">Reference proteome</keyword>
<organism evidence="2 3">
    <name type="scientific">Streptomyces polyrhachis</name>
    <dbReference type="NCBI Taxonomy" id="1282885"/>
    <lineage>
        <taxon>Bacteria</taxon>
        <taxon>Bacillati</taxon>
        <taxon>Actinomycetota</taxon>
        <taxon>Actinomycetes</taxon>
        <taxon>Kitasatosporales</taxon>
        <taxon>Streptomycetaceae</taxon>
        <taxon>Streptomyces</taxon>
    </lineage>
</organism>
<name>A0ABW2GLR4_9ACTN</name>
<feature type="region of interest" description="Disordered" evidence="1">
    <location>
        <begin position="747"/>
        <end position="787"/>
    </location>
</feature>
<feature type="compositionally biased region" description="Pro residues" evidence="1">
    <location>
        <begin position="275"/>
        <end position="285"/>
    </location>
</feature>
<accession>A0ABW2GLR4</accession>
<evidence type="ECO:0008006" key="4">
    <source>
        <dbReference type="Google" id="ProtNLM"/>
    </source>
</evidence>
<comment type="caution">
    <text evidence="2">The sequence shown here is derived from an EMBL/GenBank/DDBJ whole genome shotgun (WGS) entry which is preliminary data.</text>
</comment>
<gene>
    <name evidence="2" type="ORF">ACFQLX_18150</name>
</gene>
<dbReference type="EMBL" id="JBHSZO010000028">
    <property type="protein sequence ID" value="MFC7220071.1"/>
    <property type="molecule type" value="Genomic_DNA"/>
</dbReference>
<feature type="compositionally biased region" description="Basic and acidic residues" evidence="1">
    <location>
        <begin position="752"/>
        <end position="775"/>
    </location>
</feature>
<evidence type="ECO:0000256" key="1">
    <source>
        <dbReference type="SAM" id="MobiDB-lite"/>
    </source>
</evidence>
<dbReference type="Gene3D" id="3.40.50.1460">
    <property type="match status" value="1"/>
</dbReference>
<dbReference type="Proteomes" id="UP001596413">
    <property type="component" value="Unassembled WGS sequence"/>
</dbReference>
<protein>
    <recommendedName>
        <fullName evidence="4">Caspase domain-containing protein</fullName>
    </recommendedName>
</protein>
<proteinExistence type="predicted"/>
<feature type="region of interest" description="Disordered" evidence="1">
    <location>
        <begin position="260"/>
        <end position="285"/>
    </location>
</feature>
<evidence type="ECO:0000313" key="2">
    <source>
        <dbReference type="EMBL" id="MFC7220071.1"/>
    </source>
</evidence>
<sequence>MSQEPGPGDDNRVSPALSTALLVGGTSYPGSELADVPAAARNLARLRERFADPGLWGLDFIRLQCAENLTRAAFLSSLAAVYKMSDPKGLFVLYFAGHAHYDKRERKLYLASSDTRSLSSPQNSMVALADIFDTVRAIEEQAPAAARKLLILDCCFAGGAMESAPTEASAIDDESGWYIMAAAARNRTALGESDREHTFFTGALLGALEGVKENRPGLSPRWVFETVHHAIARSPDADGALLKPQQSAALWADRPWVRNALHEDPPPRPHVYGPAPTPEHSPAPLPIPDGFSRLPQPEPGFTGRTEELEAAARRFGQRAVLPVYGPSYAGKSAFIRQLLASADIQAASPPEQPWLLMEMIIRNRSGEAPVLGTLASALKVRLHDVDQSGGGIGDPRRELVVDRLRELAQGRTLLLVIDCGRLGYDSRHIRDELEELLAHPYFRDTANIVISRVPVQVEGDQQLVQKAPVRLAELRDEEAAELLTRLLAAEHITVEGAQVLDRVQDGRLRLPGELIRSAQGFISRAEGPGAAGAPDPGAVAAALVEGTAPNLARILGELGCSLASAGTSPALPEPLALLAVWSLADRLALPQSVLEDPAVGFPSRLIGRLGDARVLTTDESGRLLLGRASEHALRTLLLAALKRRADPEDEPDDDDPFVPPRAALDALFPAGLGPDGIDSRLAAAASTLFVVADGSLDSDDERAVGAFQAQLLSALGWIEDDGAAWLPALHEVVCSLVVAPEGDVPYLSGSAEGRRAAEEERAAREERAAARREEEPAQVPAAEEPLEDQEPVLTPVPVPEPALLTHSLFRLYHAVATLTFAARVDGAVAESGDGFTAAAADFAAALADCRPEQVPHALLRSADTSLALTGKRLGLSVRLLDVRLAAADLVHEGALWRGPGQASRITLAVSWLLNTAESLIDANRLPEAGEFADKAASLVGDTLRHDDSPRNRQARLQLNGRVSRVRSRLLTDPAESRRELLGVVRGAVAGLEITYDNHEPLSLWSMRLLESAVLLIQQSASAEELEEARSLVMDALDRCWGERRGWPATLCVAVARFLRRVYARSSDPEAVLRGAHEAVELLEKLPCVAEAAQGDTPHLIPAPRTAAEAQPPPLAHQETANVLSALAQSLGFQARALRDSQRHGAARARLAKAAERARAAIELAPGTFAYSVWLRQVLDIWRTTARTGEAGEAAERRRRTSVRAVRSWLSQENEHSHHHALLDLTCLESDWISQGSLRGAAQQPGTDFLTIHPVVQKREIDAIYRERHQKLKEHRYRYGPSIELCALETRLEREHCRWSGMLEFNIALREKKEKGGPGPVSRAPQVNNNPVFDLFADARRHWPGDPRLIAAEAAFHRYVWRYGKSIELYEHLARTAPNGEVRRVAKLSAAEAMLAEVEYTSADRRPNWHERLMGARELLGSIDSRDSRVGLAAVLRARVAIRLREPVHWEPIDAAFESVVGGDYAGTVGRFLDRRHYGGERTPSRLGDLARITVKRGRGGRDGQDAEAAGGLFRTYLADEEAAGGDEPPAAVPAPAAATAADQEPGQFTSEFLGELLLADFTSVQLLNGLGKLYLDRARHLVTRHEEVEGSAPGPASPTALEAAEFTRRAYDCLDACRMLQEAHGNESIVIKFERGRAVTLAAGYLHRADPFPPQLMRGRRPQIQQAVTLLLTARRHSVGGFNAVCSYAVSQNNDVQTRLGLRDSR</sequence>
<dbReference type="RefSeq" id="WP_386416467.1">
    <property type="nucleotide sequence ID" value="NZ_JBHSZO010000028.1"/>
</dbReference>